<feature type="domain" description="RlpA-like protein double-psi beta-barrel" evidence="5">
    <location>
        <begin position="57"/>
        <end position="144"/>
    </location>
</feature>
<evidence type="ECO:0000256" key="1">
    <source>
        <dbReference type="ARBA" id="ARBA00023239"/>
    </source>
</evidence>
<evidence type="ECO:0000259" key="5">
    <source>
        <dbReference type="Pfam" id="PF03330"/>
    </source>
</evidence>
<dbReference type="STRING" id="43775.SAMN04489760_11249"/>
<dbReference type="GO" id="GO:0000270">
    <property type="term" value="P:peptidoglycan metabolic process"/>
    <property type="evidence" value="ECO:0007669"/>
    <property type="project" value="UniProtKB-UniRule"/>
</dbReference>
<keyword evidence="6" id="KW-0449">Lipoprotein</keyword>
<accession>A0A1H7XUA3</accession>
<dbReference type="InterPro" id="IPR009009">
    <property type="entry name" value="RlpA-like_DPBB"/>
</dbReference>
<proteinExistence type="inferred from homology"/>
<dbReference type="Pfam" id="PF03330">
    <property type="entry name" value="DPBB_1"/>
    <property type="match status" value="1"/>
</dbReference>
<dbReference type="RefSeq" id="WP_217638940.1">
    <property type="nucleotide sequence ID" value="NZ_FOBS01000012.1"/>
</dbReference>
<feature type="chain" id="PRO_5011804088" description="Probable endolytic peptidoglycan transglycosylase RlpA" evidence="3">
    <location>
        <begin position="30"/>
        <end position="152"/>
    </location>
</feature>
<keyword evidence="3" id="KW-0732">Signal</keyword>
<dbReference type="PANTHER" id="PTHR34183">
    <property type="entry name" value="ENDOLYTIC PEPTIDOGLYCAN TRANSGLYCOSYLASE RLPA"/>
    <property type="match status" value="1"/>
</dbReference>
<dbReference type="Proteomes" id="UP000198744">
    <property type="component" value="Unassembled WGS sequence"/>
</dbReference>
<dbReference type="AlphaFoldDB" id="A0A1H7XUA3"/>
<comment type="similarity">
    <text evidence="3 4">Belongs to the RlpA family.</text>
</comment>
<dbReference type="InterPro" id="IPR012997">
    <property type="entry name" value="RplA"/>
</dbReference>
<evidence type="ECO:0000256" key="4">
    <source>
        <dbReference type="RuleBase" id="RU003495"/>
    </source>
</evidence>
<evidence type="ECO:0000313" key="6">
    <source>
        <dbReference type="EMBL" id="SEM37522.1"/>
    </source>
</evidence>
<evidence type="ECO:0000313" key="7">
    <source>
        <dbReference type="Proteomes" id="UP000198744"/>
    </source>
</evidence>
<dbReference type="InterPro" id="IPR036908">
    <property type="entry name" value="RlpA-like_sf"/>
</dbReference>
<protein>
    <recommendedName>
        <fullName evidence="3">Probable endolytic peptidoglycan transglycosylase RlpA</fullName>
        <ecNumber evidence="3">4.2.2.-</ecNumber>
    </recommendedName>
</protein>
<dbReference type="NCBIfam" id="TIGR00413">
    <property type="entry name" value="rlpA"/>
    <property type="match status" value="1"/>
</dbReference>
<keyword evidence="1 3" id="KW-0456">Lyase</keyword>
<dbReference type="Gene3D" id="2.40.40.10">
    <property type="entry name" value="RlpA-like domain"/>
    <property type="match status" value="1"/>
</dbReference>
<evidence type="ECO:0000256" key="2">
    <source>
        <dbReference type="ARBA" id="ARBA00023316"/>
    </source>
</evidence>
<name>A0A1H7XUA3_9BACT</name>
<organism evidence="6 7">
    <name type="scientific">Syntrophus gentianae</name>
    <dbReference type="NCBI Taxonomy" id="43775"/>
    <lineage>
        <taxon>Bacteria</taxon>
        <taxon>Pseudomonadati</taxon>
        <taxon>Thermodesulfobacteriota</taxon>
        <taxon>Syntrophia</taxon>
        <taxon>Syntrophales</taxon>
        <taxon>Syntrophaceae</taxon>
        <taxon>Syntrophus</taxon>
    </lineage>
</organism>
<dbReference type="PANTHER" id="PTHR34183:SF8">
    <property type="entry name" value="ENDOLYTIC PEPTIDOGLYCAN TRANSGLYCOSYLASE RLPA-RELATED"/>
    <property type="match status" value="1"/>
</dbReference>
<dbReference type="CDD" id="cd22268">
    <property type="entry name" value="DPBB_RlpA-like"/>
    <property type="match status" value="1"/>
</dbReference>
<dbReference type="EMBL" id="FOBS01000012">
    <property type="protein sequence ID" value="SEM37522.1"/>
    <property type="molecule type" value="Genomic_DNA"/>
</dbReference>
<keyword evidence="7" id="KW-1185">Reference proteome</keyword>
<dbReference type="HAMAP" id="MF_02071">
    <property type="entry name" value="RlpA"/>
    <property type="match status" value="1"/>
</dbReference>
<comment type="function">
    <text evidence="3">Lytic transglycosylase with a strong preference for naked glycan strands that lack stem peptides.</text>
</comment>
<gene>
    <name evidence="3" type="primary">rlpA</name>
    <name evidence="6" type="ORF">SAMN04489760_11249</name>
</gene>
<dbReference type="InterPro" id="IPR034718">
    <property type="entry name" value="RlpA"/>
</dbReference>
<keyword evidence="2 3" id="KW-0961">Cell wall biogenesis/degradation</keyword>
<dbReference type="SUPFAM" id="SSF50685">
    <property type="entry name" value="Barwin-like endoglucanases"/>
    <property type="match status" value="1"/>
</dbReference>
<sequence precursor="true">MQLRNRKKKITCWALACKLSLFVFVHPLAAEITVQPEMIPNEQREKSDVEKPKGMVGKAHYYRKSLNKRRTSSGAVYNPNKLTAAHPTLPLGSRVKVVNLDNRKSVVVTVNDRCRKHGFEFIDLSHAAARELGFLSRGTAQVQIMPLEEFVP</sequence>
<dbReference type="GO" id="GO:0008932">
    <property type="term" value="F:lytic endotransglycosylase activity"/>
    <property type="evidence" value="ECO:0007669"/>
    <property type="project" value="UniProtKB-UniRule"/>
</dbReference>
<dbReference type="EC" id="4.2.2.-" evidence="3"/>
<evidence type="ECO:0000256" key="3">
    <source>
        <dbReference type="HAMAP-Rule" id="MF_02071"/>
    </source>
</evidence>
<feature type="signal peptide" evidence="3">
    <location>
        <begin position="1"/>
        <end position="29"/>
    </location>
</feature>
<reference evidence="6 7" key="1">
    <citation type="submission" date="2016-10" db="EMBL/GenBank/DDBJ databases">
        <authorList>
            <person name="de Groot N.N."/>
        </authorList>
    </citation>
    <scope>NUCLEOTIDE SEQUENCE [LARGE SCALE GENOMIC DNA]</scope>
    <source>
        <strain evidence="6 7">DSM 8423</strain>
    </source>
</reference>
<dbReference type="GO" id="GO:0071555">
    <property type="term" value="P:cell wall organization"/>
    <property type="evidence" value="ECO:0007669"/>
    <property type="project" value="UniProtKB-KW"/>
</dbReference>